<name>A0A917V599_9NOCA</name>
<dbReference type="EMBL" id="BMMW01000001">
    <property type="protein sequence ID" value="GGK39652.1"/>
    <property type="molecule type" value="Genomic_DNA"/>
</dbReference>
<keyword evidence="3" id="KW-1185">Reference proteome</keyword>
<dbReference type="AlphaFoldDB" id="A0A917V599"/>
<organism evidence="2 3">
    <name type="scientific">Nocardia camponoti</name>
    <dbReference type="NCBI Taxonomy" id="1616106"/>
    <lineage>
        <taxon>Bacteria</taxon>
        <taxon>Bacillati</taxon>
        <taxon>Actinomycetota</taxon>
        <taxon>Actinomycetes</taxon>
        <taxon>Mycobacteriales</taxon>
        <taxon>Nocardiaceae</taxon>
        <taxon>Nocardia</taxon>
    </lineage>
</organism>
<dbReference type="Proteomes" id="UP000612956">
    <property type="component" value="Unassembled WGS sequence"/>
</dbReference>
<comment type="caution">
    <text evidence="2">The sequence shown here is derived from an EMBL/GenBank/DDBJ whole genome shotgun (WGS) entry which is preliminary data.</text>
</comment>
<protein>
    <submittedName>
        <fullName evidence="2">Uncharacterized protein</fullName>
    </submittedName>
</protein>
<proteinExistence type="predicted"/>
<feature type="transmembrane region" description="Helical" evidence="1">
    <location>
        <begin position="50"/>
        <end position="68"/>
    </location>
</feature>
<evidence type="ECO:0000256" key="1">
    <source>
        <dbReference type="SAM" id="Phobius"/>
    </source>
</evidence>
<dbReference type="RefSeq" id="WP_188827530.1">
    <property type="nucleotide sequence ID" value="NZ_BMMW01000001.1"/>
</dbReference>
<evidence type="ECO:0000313" key="2">
    <source>
        <dbReference type="EMBL" id="GGK39652.1"/>
    </source>
</evidence>
<gene>
    <name evidence="2" type="ORF">GCM10011591_09210</name>
</gene>
<keyword evidence="1" id="KW-0472">Membrane</keyword>
<reference evidence="2" key="2">
    <citation type="submission" date="2020-09" db="EMBL/GenBank/DDBJ databases">
        <authorList>
            <person name="Sun Q."/>
            <person name="Zhou Y."/>
        </authorList>
    </citation>
    <scope>NUCLEOTIDE SEQUENCE</scope>
    <source>
        <strain evidence="2">CGMCC 4.7278</strain>
    </source>
</reference>
<sequence>MTERAGDAVGLDLVAPELLSPMLRKLSLVAAGVGIVVALVSAIWLSVAWAVGLGLLVSLPTMLSLFAFSRRRLSLTGNVLAAHRLSGTRKFDLAQVTGAQLRVYPGRVSRVSLQLTLSDGRAQQIPLALYTDAGGARELHLLGLRKLADALSSSELVAAVAISDVLVGQLRAEARDAGLADRPLYRAVGLARSKDAVSPVVLTDQEVVELG</sequence>
<reference evidence="2" key="1">
    <citation type="journal article" date="2014" name="Int. J. Syst. Evol. Microbiol.">
        <title>Complete genome sequence of Corynebacterium casei LMG S-19264T (=DSM 44701T), isolated from a smear-ripened cheese.</title>
        <authorList>
            <consortium name="US DOE Joint Genome Institute (JGI-PGF)"/>
            <person name="Walter F."/>
            <person name="Albersmeier A."/>
            <person name="Kalinowski J."/>
            <person name="Ruckert C."/>
        </authorList>
    </citation>
    <scope>NUCLEOTIDE SEQUENCE</scope>
    <source>
        <strain evidence="2">CGMCC 4.7278</strain>
    </source>
</reference>
<feature type="transmembrane region" description="Helical" evidence="1">
    <location>
        <begin position="26"/>
        <end position="44"/>
    </location>
</feature>
<evidence type="ECO:0000313" key="3">
    <source>
        <dbReference type="Proteomes" id="UP000612956"/>
    </source>
</evidence>
<keyword evidence="1" id="KW-0812">Transmembrane</keyword>
<keyword evidence="1" id="KW-1133">Transmembrane helix</keyword>
<accession>A0A917V599</accession>